<accession>A0AAE9YQA9</accession>
<evidence type="ECO:0000259" key="10">
    <source>
        <dbReference type="Pfam" id="PF06429"/>
    </source>
</evidence>
<evidence type="ECO:0000313" key="12">
    <source>
        <dbReference type="EMBL" id="WDD99319.1"/>
    </source>
</evidence>
<evidence type="ECO:0000256" key="3">
    <source>
        <dbReference type="ARBA" id="ARBA00017948"/>
    </source>
</evidence>
<dbReference type="PROSITE" id="PS00588">
    <property type="entry name" value="FLAGELLA_BB_ROD"/>
    <property type="match status" value="1"/>
</dbReference>
<feature type="domain" description="Flagellar hook protein FlgE/F/G-like D1" evidence="11">
    <location>
        <begin position="96"/>
        <end position="159"/>
    </location>
</feature>
<reference evidence="12 13" key="2">
    <citation type="journal article" date="2022" name="Mar. Drugs">
        <title>Bioassay-Guided Fractionation Leads to the Detection of Cholic Acid Generated by the Rare Thalassomonas sp.</title>
        <authorList>
            <person name="Pheiffer F."/>
            <person name="Schneider Y.K."/>
            <person name="Hansen E.H."/>
            <person name="Andersen J.H."/>
            <person name="Isaksson J."/>
            <person name="Busche T."/>
            <person name="R C."/>
            <person name="Kalinowski J."/>
            <person name="Zyl L.V."/>
            <person name="Trindade M."/>
        </authorList>
    </citation>
    <scope>NUCLEOTIDE SEQUENCE [LARGE SCALE GENOMIC DNA]</scope>
    <source>
        <strain evidence="12 13">A5K-106</strain>
    </source>
</reference>
<dbReference type="NCBIfam" id="TIGR02488">
    <property type="entry name" value="flgG_G_neg"/>
    <property type="match status" value="1"/>
</dbReference>
<feature type="domain" description="Flagellar basal-body/hook protein C-terminal" evidence="10">
    <location>
        <begin position="215"/>
        <end position="259"/>
    </location>
</feature>
<evidence type="ECO:0000256" key="2">
    <source>
        <dbReference type="ARBA" id="ARBA00009677"/>
    </source>
</evidence>
<dbReference type="InterPro" id="IPR019776">
    <property type="entry name" value="Flagellar_basal_body_rod_CS"/>
</dbReference>
<dbReference type="GO" id="GO:0071978">
    <property type="term" value="P:bacterial-type flagellum-dependent swarming motility"/>
    <property type="evidence" value="ECO:0007669"/>
    <property type="project" value="TreeGrafter"/>
</dbReference>
<comment type="subcellular location">
    <subcellularLocation>
        <location evidence="1 8">Bacterial flagellum basal body</location>
    </subcellularLocation>
</comment>
<keyword evidence="12" id="KW-0966">Cell projection</keyword>
<dbReference type="AlphaFoldDB" id="A0AAE9YQA9"/>
<evidence type="ECO:0000313" key="13">
    <source>
        <dbReference type="Proteomes" id="UP000032568"/>
    </source>
</evidence>
<evidence type="ECO:0000256" key="8">
    <source>
        <dbReference type="RuleBase" id="RU362116"/>
    </source>
</evidence>
<name>A0AAE9YQA9_9GAMM</name>
<dbReference type="InterPro" id="IPR037925">
    <property type="entry name" value="FlgE/F/G-like"/>
</dbReference>
<dbReference type="Pfam" id="PF22692">
    <property type="entry name" value="LlgE_F_G_D1"/>
    <property type="match status" value="1"/>
</dbReference>
<dbReference type="PANTHER" id="PTHR30435:SF19">
    <property type="entry name" value="FLAGELLAR BASAL-BODY ROD PROTEIN FLGG"/>
    <property type="match status" value="1"/>
</dbReference>
<evidence type="ECO:0000256" key="1">
    <source>
        <dbReference type="ARBA" id="ARBA00004117"/>
    </source>
</evidence>
<dbReference type="KEGG" id="tact:SG35_001105"/>
<evidence type="ECO:0000256" key="5">
    <source>
        <dbReference type="ARBA" id="ARBA00025933"/>
    </source>
</evidence>
<dbReference type="InterPro" id="IPR053967">
    <property type="entry name" value="LlgE_F_G-like_D1"/>
</dbReference>
<dbReference type="Proteomes" id="UP000032568">
    <property type="component" value="Chromosome"/>
</dbReference>
<organism evidence="12 13">
    <name type="scientific">Thalassomonas actiniarum</name>
    <dbReference type="NCBI Taxonomy" id="485447"/>
    <lineage>
        <taxon>Bacteria</taxon>
        <taxon>Pseudomonadati</taxon>
        <taxon>Pseudomonadota</taxon>
        <taxon>Gammaproteobacteria</taxon>
        <taxon>Alteromonadales</taxon>
        <taxon>Colwelliaceae</taxon>
        <taxon>Thalassomonas</taxon>
    </lineage>
</organism>
<dbReference type="EMBL" id="CP059735">
    <property type="protein sequence ID" value="WDD99319.1"/>
    <property type="molecule type" value="Genomic_DNA"/>
</dbReference>
<dbReference type="InterPro" id="IPR020013">
    <property type="entry name" value="Flagellar_FlgE/F/G"/>
</dbReference>
<dbReference type="Pfam" id="PF00460">
    <property type="entry name" value="Flg_bb_rod"/>
    <property type="match status" value="1"/>
</dbReference>
<dbReference type="InterPro" id="IPR001444">
    <property type="entry name" value="Flag_bb_rod_N"/>
</dbReference>
<sequence>MNSALWVSKTGLAAQDAKMTSISNNLANVNTTGFKRDRVAFSDLFYDIQRQPGAQADQQNEVPTGIQVGNGVRILGTQKVFTSGTFSNTGQELDMAIVGKGFFQVEQLTGEIAYTRNGQFNLNSDGEIVNGDGLPLVPNIQIPENTVSITVGSDGIVSALQAGEVNPQEIGQITLVNFANPAGMEAIGSNLYVATGSTGEPIEGVAGEDSLGQLKQGTLEGSNVSVVEEMVDMISTQRAYEMNAKVVSASDQMLKFISQAL</sequence>
<dbReference type="Pfam" id="PF06429">
    <property type="entry name" value="Flg_bbr_C"/>
    <property type="match status" value="1"/>
</dbReference>
<keyword evidence="13" id="KW-1185">Reference proteome</keyword>
<proteinExistence type="inferred from homology"/>
<evidence type="ECO:0000256" key="7">
    <source>
        <dbReference type="NCBIfam" id="TIGR02488"/>
    </source>
</evidence>
<comment type="similarity">
    <text evidence="2 8">Belongs to the flagella basal body rod proteins family.</text>
</comment>
<keyword evidence="12" id="KW-0282">Flagellum</keyword>
<dbReference type="RefSeq" id="WP_044833722.1">
    <property type="nucleotide sequence ID" value="NZ_CP059735.1"/>
</dbReference>
<dbReference type="SUPFAM" id="SSF117143">
    <property type="entry name" value="Flagellar hook protein flgE"/>
    <property type="match status" value="1"/>
</dbReference>
<protein>
    <recommendedName>
        <fullName evidence="3 7">Flagellar basal-body rod protein FlgG</fullName>
    </recommendedName>
    <alternativeName>
        <fullName evidence="6 8">Distal rod protein</fullName>
    </alternativeName>
</protein>
<evidence type="ECO:0000256" key="6">
    <source>
        <dbReference type="ARBA" id="ARBA00032912"/>
    </source>
</evidence>
<evidence type="ECO:0000259" key="9">
    <source>
        <dbReference type="Pfam" id="PF00460"/>
    </source>
</evidence>
<comment type="subunit">
    <text evidence="5 8">The basal body constitutes a major portion of the flagellar organelle and consists of four rings (L,P,S, and M) mounted on a central rod. The rod consists of about 26 subunits of FlgG in the distal portion, and FlgB, FlgC and FlgF are thought to build up the proximal portion of the rod with about 6 subunits each.</text>
</comment>
<dbReference type="NCBIfam" id="TIGR03506">
    <property type="entry name" value="FlgEFG_subfam"/>
    <property type="match status" value="2"/>
</dbReference>
<feature type="domain" description="Flagellar basal body rod protein N-terminal" evidence="9">
    <location>
        <begin position="8"/>
        <end position="35"/>
    </location>
</feature>
<gene>
    <name evidence="12" type="primary">flgG</name>
    <name evidence="12" type="ORF">SG35_001105</name>
</gene>
<reference evidence="12 13" key="1">
    <citation type="journal article" date="2015" name="Genome Announc.">
        <title>Draft Genome Sequences of Marine Isolates of Thalassomonas viridans and Thalassomonas actiniarum.</title>
        <authorList>
            <person name="Olonade I."/>
            <person name="van Zyl L.J."/>
            <person name="Trindade M."/>
        </authorList>
    </citation>
    <scope>NUCLEOTIDE SEQUENCE [LARGE SCALE GENOMIC DNA]</scope>
    <source>
        <strain evidence="12 13">A5K-106</strain>
    </source>
</reference>
<evidence type="ECO:0000256" key="4">
    <source>
        <dbReference type="ARBA" id="ARBA00023143"/>
    </source>
</evidence>
<keyword evidence="12" id="KW-0969">Cilium</keyword>
<dbReference type="GO" id="GO:0009426">
    <property type="term" value="C:bacterial-type flagellum basal body, distal rod"/>
    <property type="evidence" value="ECO:0007669"/>
    <property type="project" value="UniProtKB-UniRule"/>
</dbReference>
<dbReference type="InterPro" id="IPR012834">
    <property type="entry name" value="FlgG_G_neg"/>
</dbReference>
<dbReference type="InterPro" id="IPR010930">
    <property type="entry name" value="Flg_bb/hook_C_dom"/>
</dbReference>
<evidence type="ECO:0000259" key="11">
    <source>
        <dbReference type="Pfam" id="PF22692"/>
    </source>
</evidence>
<dbReference type="PANTHER" id="PTHR30435">
    <property type="entry name" value="FLAGELLAR PROTEIN"/>
    <property type="match status" value="1"/>
</dbReference>
<keyword evidence="4 8" id="KW-0975">Bacterial flagellum</keyword>